<dbReference type="Proteomes" id="UP001199816">
    <property type="component" value="Unassembled WGS sequence"/>
</dbReference>
<dbReference type="SUPFAM" id="SSF46689">
    <property type="entry name" value="Homeodomain-like"/>
    <property type="match status" value="1"/>
</dbReference>
<accession>A0ABS8PTI9</accession>
<evidence type="ECO:0000313" key="5">
    <source>
        <dbReference type="EMBL" id="MCD2424395.1"/>
    </source>
</evidence>
<reference evidence="5 6" key="1">
    <citation type="submission" date="2021-11" db="EMBL/GenBank/DDBJ databases">
        <title>Genomic of Niabella pedocola.</title>
        <authorList>
            <person name="Wu T."/>
        </authorList>
    </citation>
    <scope>NUCLEOTIDE SEQUENCE [LARGE SCALE GENOMIC DNA]</scope>
    <source>
        <strain evidence="5 6">JCM 31011</strain>
    </source>
</reference>
<sequence>MIPLEFIVPTAGKESVQKSANIPGGQQIVLPGAIYYLVEWELRVKNYIFQQACENNGALLVFLTIQVSDYTLIKVRCHSAITALQYTLEGSSFGYLKGHGCLPLFQSTYTLQYIPEGEHQVLFAPGTYHYLYINPGGLIDSLAEHDDGIGKLIKRHQGCHESGELAGRLPFDSKVTELLNRLKDLTDKKTRIPFIINTIVNDLTYHYYEQLHDPILAANEAGLNARLNAFIANHIELPIREIIKKLKKDFFIENRSLLNYWKKSYTKNLMVSLKTLRMHFALYLLVVEKLSIAEVARRLSYSDPYVFSRLFTRFYKAPPKSAQKIVVV</sequence>
<comment type="caution">
    <text evidence="5">The sequence shown here is derived from an EMBL/GenBank/DDBJ whole genome shotgun (WGS) entry which is preliminary data.</text>
</comment>
<feature type="domain" description="HTH araC/xylS-type" evidence="4">
    <location>
        <begin position="225"/>
        <end position="325"/>
    </location>
</feature>
<dbReference type="EMBL" id="JAJNEC010000005">
    <property type="protein sequence ID" value="MCD2424395.1"/>
    <property type="molecule type" value="Genomic_DNA"/>
</dbReference>
<gene>
    <name evidence="5" type="ORF">LQ567_16565</name>
</gene>
<name>A0ABS8PTI9_9BACT</name>
<protein>
    <submittedName>
        <fullName evidence="5">AraC family transcriptional regulator</fullName>
    </submittedName>
</protein>
<evidence type="ECO:0000256" key="3">
    <source>
        <dbReference type="ARBA" id="ARBA00023163"/>
    </source>
</evidence>
<evidence type="ECO:0000313" key="6">
    <source>
        <dbReference type="Proteomes" id="UP001199816"/>
    </source>
</evidence>
<keyword evidence="3" id="KW-0804">Transcription</keyword>
<evidence type="ECO:0000259" key="4">
    <source>
        <dbReference type="PROSITE" id="PS01124"/>
    </source>
</evidence>
<dbReference type="Pfam" id="PF12833">
    <property type="entry name" value="HTH_18"/>
    <property type="match status" value="1"/>
</dbReference>
<keyword evidence="1" id="KW-0805">Transcription regulation</keyword>
<evidence type="ECO:0000256" key="1">
    <source>
        <dbReference type="ARBA" id="ARBA00023015"/>
    </source>
</evidence>
<dbReference type="Gene3D" id="1.10.10.60">
    <property type="entry name" value="Homeodomain-like"/>
    <property type="match status" value="1"/>
</dbReference>
<dbReference type="PANTHER" id="PTHR43280">
    <property type="entry name" value="ARAC-FAMILY TRANSCRIPTIONAL REGULATOR"/>
    <property type="match status" value="1"/>
</dbReference>
<dbReference type="RefSeq" id="WP_231006188.1">
    <property type="nucleotide sequence ID" value="NZ_JAJNEC010000005.1"/>
</dbReference>
<dbReference type="PANTHER" id="PTHR43280:SF2">
    <property type="entry name" value="HTH-TYPE TRANSCRIPTIONAL REGULATOR EXSA"/>
    <property type="match status" value="1"/>
</dbReference>
<keyword evidence="6" id="KW-1185">Reference proteome</keyword>
<keyword evidence="2" id="KW-0238">DNA-binding</keyword>
<proteinExistence type="predicted"/>
<organism evidence="5 6">
    <name type="scientific">Niabella pedocola</name>
    <dbReference type="NCBI Taxonomy" id="1752077"/>
    <lineage>
        <taxon>Bacteria</taxon>
        <taxon>Pseudomonadati</taxon>
        <taxon>Bacteroidota</taxon>
        <taxon>Chitinophagia</taxon>
        <taxon>Chitinophagales</taxon>
        <taxon>Chitinophagaceae</taxon>
        <taxon>Niabella</taxon>
    </lineage>
</organism>
<dbReference type="PROSITE" id="PS01124">
    <property type="entry name" value="HTH_ARAC_FAMILY_2"/>
    <property type="match status" value="1"/>
</dbReference>
<evidence type="ECO:0000256" key="2">
    <source>
        <dbReference type="ARBA" id="ARBA00023125"/>
    </source>
</evidence>
<dbReference type="InterPro" id="IPR018060">
    <property type="entry name" value="HTH_AraC"/>
</dbReference>
<dbReference type="InterPro" id="IPR009057">
    <property type="entry name" value="Homeodomain-like_sf"/>
</dbReference>